<feature type="region of interest" description="Disordered" evidence="1">
    <location>
        <begin position="454"/>
        <end position="494"/>
    </location>
</feature>
<dbReference type="Proteomes" id="UP000288429">
    <property type="component" value="Unassembled WGS sequence"/>
</dbReference>
<reference evidence="2 3" key="1">
    <citation type="submission" date="2017-06" db="EMBL/GenBank/DDBJ databases">
        <title>Cmopartive genomic analysis of Ambrosia Fusariam Clade fungi.</title>
        <authorList>
            <person name="Stajich J.E."/>
            <person name="Carrillo J."/>
            <person name="Kijimoto T."/>
            <person name="Eskalen A."/>
            <person name="O'Donnell K."/>
            <person name="Kasson M."/>
        </authorList>
    </citation>
    <scope>NUCLEOTIDE SEQUENCE [LARGE SCALE GENOMIC DNA]</scope>
    <source>
        <strain evidence="2 3">NRRL 20438</strain>
    </source>
</reference>
<name>A0A428V2J7_9HYPO</name>
<dbReference type="EMBL" id="NIZV01000003">
    <property type="protein sequence ID" value="RSM20785.1"/>
    <property type="molecule type" value="Genomic_DNA"/>
</dbReference>
<dbReference type="CDD" id="cd00065">
    <property type="entry name" value="FYVE_like_SF"/>
    <property type="match status" value="1"/>
</dbReference>
<evidence type="ECO:0000313" key="2">
    <source>
        <dbReference type="EMBL" id="RSM20785.1"/>
    </source>
</evidence>
<evidence type="ECO:0000256" key="1">
    <source>
        <dbReference type="SAM" id="MobiDB-lite"/>
    </source>
</evidence>
<proteinExistence type="predicted"/>
<protein>
    <submittedName>
        <fullName evidence="2">Uncharacterized protein</fullName>
    </submittedName>
</protein>
<evidence type="ECO:0000313" key="3">
    <source>
        <dbReference type="Proteomes" id="UP000288429"/>
    </source>
</evidence>
<feature type="compositionally biased region" description="Low complexity" evidence="1">
    <location>
        <begin position="462"/>
        <end position="481"/>
    </location>
</feature>
<feature type="region of interest" description="Disordered" evidence="1">
    <location>
        <begin position="1"/>
        <end position="41"/>
    </location>
</feature>
<organism evidence="2 3">
    <name type="scientific">Fusarium ambrosium</name>
    <dbReference type="NCBI Taxonomy" id="131363"/>
    <lineage>
        <taxon>Eukaryota</taxon>
        <taxon>Fungi</taxon>
        <taxon>Dikarya</taxon>
        <taxon>Ascomycota</taxon>
        <taxon>Pezizomycotina</taxon>
        <taxon>Sordariomycetes</taxon>
        <taxon>Hypocreomycetidae</taxon>
        <taxon>Hypocreales</taxon>
        <taxon>Nectriaceae</taxon>
        <taxon>Fusarium</taxon>
        <taxon>Fusarium solani species complex</taxon>
    </lineage>
</organism>
<sequence length="494" mass="54257">MARFVDLDEEEDAGAGPAGGPRAGGARAHHEAAAPPPPMSMPVPVPMPGQLQLLLQHDADPQLQQLSQKEQHLLLLKKLHLLSANGRNGPWSHSLYNPEPLGTMDSSTFRAPVTDAMQIYPIAVAVASSIDLNTLDALSRTCRLIHHGLLQYRTILLASTLHCRNERVPVDGSETFRYRARAGNWYYMEDGRSYSGKSGDCARDMVGECRRCGEVICRNCAIKPPAPVALRERHRRLCKPCVHAPIATLAKPPLDPDLPVSSEAVSRQICKCADEGVWLCQPCGRSIRGADHEYQRIWRWRNQYGEVLGGLGTGIGEGDRGVICGREADCCAAKEREQQLDCDAEDARDGNVVTGPTPPDGTAHPAPVDALIDELRLTHERTPSPSLGPGYLRHEIEGIGGIVKRKRVRMVRVGHCVPEWEDERGSGSRVLGREVRGVRRSWCGWCWRVIPSEKDYLNEPPSSSSSSSGGSRRTSTSTTRSNEFKSSRGDLQDI</sequence>
<keyword evidence="3" id="KW-1185">Reference proteome</keyword>
<dbReference type="AlphaFoldDB" id="A0A428V2J7"/>
<comment type="caution">
    <text evidence="2">The sequence shown here is derived from an EMBL/GenBank/DDBJ whole genome shotgun (WGS) entry which is preliminary data.</text>
</comment>
<gene>
    <name evidence="2" type="ORF">CDV31_000475</name>
</gene>
<accession>A0A428V2J7</accession>
<feature type="compositionally biased region" description="Basic and acidic residues" evidence="1">
    <location>
        <begin position="482"/>
        <end position="494"/>
    </location>
</feature>